<evidence type="ECO:0000313" key="7">
    <source>
        <dbReference type="EMBL" id="NGN67339.1"/>
    </source>
</evidence>
<dbReference type="EMBL" id="JAAKZV010000137">
    <property type="protein sequence ID" value="NGN67339.1"/>
    <property type="molecule type" value="Genomic_DNA"/>
</dbReference>
<dbReference type="InterPro" id="IPR000719">
    <property type="entry name" value="Prot_kinase_dom"/>
</dbReference>
<protein>
    <submittedName>
        <fullName evidence="7">Serine/threonine protein kinase</fullName>
    </submittedName>
</protein>
<evidence type="ECO:0000256" key="1">
    <source>
        <dbReference type="ARBA" id="ARBA00022679"/>
    </source>
</evidence>
<dbReference type="Gene3D" id="1.10.510.10">
    <property type="entry name" value="Transferase(Phosphotransferase) domain 1"/>
    <property type="match status" value="1"/>
</dbReference>
<dbReference type="PROSITE" id="PS50011">
    <property type="entry name" value="PROTEIN_KINASE_DOM"/>
    <property type="match status" value="1"/>
</dbReference>
<evidence type="ECO:0000256" key="5">
    <source>
        <dbReference type="PROSITE-ProRule" id="PRU10141"/>
    </source>
</evidence>
<dbReference type="GO" id="GO:0004674">
    <property type="term" value="F:protein serine/threonine kinase activity"/>
    <property type="evidence" value="ECO:0007669"/>
    <property type="project" value="UniProtKB-KW"/>
</dbReference>
<dbReference type="RefSeq" id="WP_165240636.1">
    <property type="nucleotide sequence ID" value="NZ_JAAKZV010000137.1"/>
</dbReference>
<name>A0A6G4U522_9ACTN</name>
<dbReference type="PROSITE" id="PS00108">
    <property type="entry name" value="PROTEIN_KINASE_ST"/>
    <property type="match status" value="1"/>
</dbReference>
<dbReference type="PANTHER" id="PTHR43289">
    <property type="entry name" value="MITOGEN-ACTIVATED PROTEIN KINASE KINASE KINASE 20-RELATED"/>
    <property type="match status" value="1"/>
</dbReference>
<dbReference type="AlphaFoldDB" id="A0A6G4U522"/>
<feature type="non-terminal residue" evidence="7">
    <location>
        <position position="283"/>
    </location>
</feature>
<organism evidence="7 8">
    <name type="scientific">Streptomyces coryli</name>
    <dbReference type="NCBI Taxonomy" id="1128680"/>
    <lineage>
        <taxon>Bacteria</taxon>
        <taxon>Bacillati</taxon>
        <taxon>Actinomycetota</taxon>
        <taxon>Actinomycetes</taxon>
        <taxon>Kitasatosporales</taxon>
        <taxon>Streptomycetaceae</taxon>
        <taxon>Streptomyces</taxon>
    </lineage>
</organism>
<evidence type="ECO:0000256" key="4">
    <source>
        <dbReference type="ARBA" id="ARBA00022840"/>
    </source>
</evidence>
<dbReference type="PANTHER" id="PTHR43289:SF34">
    <property type="entry name" value="SERINE_THREONINE-PROTEIN KINASE YBDM-RELATED"/>
    <property type="match status" value="1"/>
</dbReference>
<dbReference type="InterPro" id="IPR017441">
    <property type="entry name" value="Protein_kinase_ATP_BS"/>
</dbReference>
<accession>A0A6G4U522</accession>
<keyword evidence="4 5" id="KW-0067">ATP-binding</keyword>
<keyword evidence="1" id="KW-0808">Transferase</keyword>
<keyword evidence="2 5" id="KW-0547">Nucleotide-binding</keyword>
<proteinExistence type="predicted"/>
<sequence length="283" mass="29427">MPGAPLIPTDPQTVGGYRLTRRLGSGGMGVVYLGEDARARPVAVKVMRQELADDRAFRIRFGREVAALRAVDSARTVQVVDVDADAEQPYLVTQYVDGPSLADHVAEHGPLAEPAGQALASALAEALAEIHAAGITHRDLKPSNVLLGPDGPKVIDFGIAQLADATAVTGTGVTVGTPGYLAPEQIGGHRSGPAADVFTWALTVGYAMTGRHSFGTGPSDAVLYRVLHGTPDFDGVPASMLPALLAATRKTPDQRPTAGQLLELLAHPPRPTLAQTRAPAAPP</sequence>
<gene>
    <name evidence="7" type="ORF">G5C51_25975</name>
</gene>
<dbReference type="SUPFAM" id="SSF56112">
    <property type="entry name" value="Protein kinase-like (PK-like)"/>
    <property type="match status" value="1"/>
</dbReference>
<comment type="caution">
    <text evidence="7">The sequence shown here is derived from an EMBL/GenBank/DDBJ whole genome shotgun (WGS) entry which is preliminary data.</text>
</comment>
<dbReference type="Proteomes" id="UP000481583">
    <property type="component" value="Unassembled WGS sequence"/>
</dbReference>
<dbReference type="Gene3D" id="3.30.200.20">
    <property type="entry name" value="Phosphorylase Kinase, domain 1"/>
    <property type="match status" value="1"/>
</dbReference>
<dbReference type="SMART" id="SM00220">
    <property type="entry name" value="S_TKc"/>
    <property type="match status" value="1"/>
</dbReference>
<evidence type="ECO:0000256" key="3">
    <source>
        <dbReference type="ARBA" id="ARBA00022777"/>
    </source>
</evidence>
<dbReference type="Pfam" id="PF00069">
    <property type="entry name" value="Pkinase"/>
    <property type="match status" value="1"/>
</dbReference>
<keyword evidence="8" id="KW-1185">Reference proteome</keyword>
<reference evidence="7 8" key="1">
    <citation type="submission" date="2020-02" db="EMBL/GenBank/DDBJ databases">
        <title>Whole-genome analyses of novel actinobacteria.</title>
        <authorList>
            <person name="Sahin N."/>
        </authorList>
    </citation>
    <scope>NUCLEOTIDE SEQUENCE [LARGE SCALE GENOMIC DNA]</scope>
    <source>
        <strain evidence="7 8">A7024</strain>
    </source>
</reference>
<feature type="binding site" evidence="5">
    <location>
        <position position="45"/>
    </location>
    <ligand>
        <name>ATP</name>
        <dbReference type="ChEBI" id="CHEBI:30616"/>
    </ligand>
</feature>
<dbReference type="InterPro" id="IPR011009">
    <property type="entry name" value="Kinase-like_dom_sf"/>
</dbReference>
<dbReference type="PROSITE" id="PS00107">
    <property type="entry name" value="PROTEIN_KINASE_ATP"/>
    <property type="match status" value="1"/>
</dbReference>
<keyword evidence="7" id="KW-0723">Serine/threonine-protein kinase</keyword>
<dbReference type="InterPro" id="IPR008271">
    <property type="entry name" value="Ser/Thr_kinase_AS"/>
</dbReference>
<evidence type="ECO:0000259" key="6">
    <source>
        <dbReference type="PROSITE" id="PS50011"/>
    </source>
</evidence>
<evidence type="ECO:0000313" key="8">
    <source>
        <dbReference type="Proteomes" id="UP000481583"/>
    </source>
</evidence>
<dbReference type="GO" id="GO:0005524">
    <property type="term" value="F:ATP binding"/>
    <property type="evidence" value="ECO:0007669"/>
    <property type="project" value="UniProtKB-UniRule"/>
</dbReference>
<evidence type="ECO:0000256" key="2">
    <source>
        <dbReference type="ARBA" id="ARBA00022741"/>
    </source>
</evidence>
<keyword evidence="3 7" id="KW-0418">Kinase</keyword>
<dbReference type="CDD" id="cd14014">
    <property type="entry name" value="STKc_PknB_like"/>
    <property type="match status" value="1"/>
</dbReference>
<feature type="domain" description="Protein kinase" evidence="6">
    <location>
        <begin position="17"/>
        <end position="270"/>
    </location>
</feature>